<name>A0A6G1H0K7_9PEZI</name>
<dbReference type="Pfam" id="PF05205">
    <property type="entry name" value="COMPASS-Shg1"/>
    <property type="match status" value="1"/>
</dbReference>
<evidence type="ECO:0000256" key="1">
    <source>
        <dbReference type="SAM" id="MobiDB-lite"/>
    </source>
</evidence>
<feature type="compositionally biased region" description="Basic residues" evidence="1">
    <location>
        <begin position="593"/>
        <end position="606"/>
    </location>
</feature>
<feature type="compositionally biased region" description="Basic and acidic residues" evidence="1">
    <location>
        <begin position="574"/>
        <end position="592"/>
    </location>
</feature>
<protein>
    <recommendedName>
        <fullName evidence="2">BOD1/SHG1 domain-containing protein</fullName>
    </recommendedName>
</protein>
<dbReference type="OrthoDB" id="5579731at2759"/>
<gene>
    <name evidence="3" type="ORF">K402DRAFT_454233</name>
</gene>
<dbReference type="PANTHER" id="PTHR28034:SF1">
    <property type="entry name" value="NUCLEOMORPHIN"/>
    <property type="match status" value="1"/>
</dbReference>
<keyword evidence="4" id="KW-1185">Reference proteome</keyword>
<dbReference type="Proteomes" id="UP000800041">
    <property type="component" value="Unassembled WGS sequence"/>
</dbReference>
<feature type="compositionally biased region" description="Polar residues" evidence="1">
    <location>
        <begin position="374"/>
        <end position="391"/>
    </location>
</feature>
<feature type="compositionally biased region" description="Basic and acidic residues" evidence="1">
    <location>
        <begin position="508"/>
        <end position="566"/>
    </location>
</feature>
<dbReference type="PANTHER" id="PTHR28034">
    <property type="entry name" value="SET1 COMPLEX COMPONENT SHG1"/>
    <property type="match status" value="1"/>
</dbReference>
<dbReference type="AlphaFoldDB" id="A0A6G1H0K7"/>
<dbReference type="EMBL" id="ML977156">
    <property type="protein sequence ID" value="KAF1986592.1"/>
    <property type="molecule type" value="Genomic_DNA"/>
</dbReference>
<evidence type="ECO:0000313" key="4">
    <source>
        <dbReference type="Proteomes" id="UP000800041"/>
    </source>
</evidence>
<evidence type="ECO:0000313" key="3">
    <source>
        <dbReference type="EMBL" id="KAF1986592.1"/>
    </source>
</evidence>
<feature type="region of interest" description="Disordered" evidence="1">
    <location>
        <begin position="154"/>
        <end position="309"/>
    </location>
</feature>
<organism evidence="3 4">
    <name type="scientific">Aulographum hederae CBS 113979</name>
    <dbReference type="NCBI Taxonomy" id="1176131"/>
    <lineage>
        <taxon>Eukaryota</taxon>
        <taxon>Fungi</taxon>
        <taxon>Dikarya</taxon>
        <taxon>Ascomycota</taxon>
        <taxon>Pezizomycotina</taxon>
        <taxon>Dothideomycetes</taxon>
        <taxon>Pleosporomycetidae</taxon>
        <taxon>Aulographales</taxon>
        <taxon>Aulographaceae</taxon>
    </lineage>
</organism>
<feature type="compositionally biased region" description="Basic and acidic residues" evidence="1">
    <location>
        <begin position="194"/>
        <end position="278"/>
    </location>
</feature>
<evidence type="ECO:0000259" key="2">
    <source>
        <dbReference type="Pfam" id="PF05205"/>
    </source>
</evidence>
<accession>A0A6G1H0K7</accession>
<feature type="domain" description="BOD1/SHG1" evidence="2">
    <location>
        <begin position="50"/>
        <end position="151"/>
    </location>
</feature>
<feature type="compositionally biased region" description="Low complexity" evidence="1">
    <location>
        <begin position="419"/>
        <end position="432"/>
    </location>
</feature>
<dbReference type="InterPro" id="IPR055264">
    <property type="entry name" value="BOD1/SHG1_dom"/>
</dbReference>
<sequence>MGALIETSPKRNEPMSDDDESFATGGFERKRPKISDLALPAPKRTAIDNLVFQFKKKGGFDSVRKGAYSKFEQGDGKANLLSSLEDIVEAEIDKNPSLLAKDRRHTAPLVEGAVERSSVYDDASAQVDAYVQELLGQAEKMLREIRAKEIGEEAAAREQALGAKTEEEWTNEANVRRTNRVRILRQATETQAAQEREEKRIAEEKRRQRQEEEEAREKERAEREERRRAEREEERRLERERERERQEQHEREREERRERRRREDEERERERLERFARGRDRRRSRSRTPTEPHMKSPRSPLAEPAVLDEQEIDRLALEELLKEGERVAQSRQRPVLDRAGSIEAPHRKAMVPKSILPRDPATARLTAKFEKTYSKSTSDSPNHSHAGTPSAETKDHRHDDEGEIFEKPIHKGRPRRDSSGTARTRSRSAGSRYGRDHRGHRDSRDHHRSRRDSRSKSRHRHDRSKSGTRRASYRERSRSNDRRRRKSRSRSPAAGIDRYIPGSSSTRTKQENHSHRGSDRDRHREKYRDRGDYRSSNNRYDRDNRGGRDRDRKDRSDRPRGSDIDRYMPGGGRSSRDEGDRDNNRDRDEKEKTSRRRDRSRSRSRG</sequence>
<reference evidence="3" key="1">
    <citation type="journal article" date="2020" name="Stud. Mycol.">
        <title>101 Dothideomycetes genomes: a test case for predicting lifestyles and emergence of pathogens.</title>
        <authorList>
            <person name="Haridas S."/>
            <person name="Albert R."/>
            <person name="Binder M."/>
            <person name="Bloem J."/>
            <person name="Labutti K."/>
            <person name="Salamov A."/>
            <person name="Andreopoulos B."/>
            <person name="Baker S."/>
            <person name="Barry K."/>
            <person name="Bills G."/>
            <person name="Bluhm B."/>
            <person name="Cannon C."/>
            <person name="Castanera R."/>
            <person name="Culley D."/>
            <person name="Daum C."/>
            <person name="Ezra D."/>
            <person name="Gonzalez J."/>
            <person name="Henrissat B."/>
            <person name="Kuo A."/>
            <person name="Liang C."/>
            <person name="Lipzen A."/>
            <person name="Lutzoni F."/>
            <person name="Magnuson J."/>
            <person name="Mondo S."/>
            <person name="Nolan M."/>
            <person name="Ohm R."/>
            <person name="Pangilinan J."/>
            <person name="Park H.-J."/>
            <person name="Ramirez L."/>
            <person name="Alfaro M."/>
            <person name="Sun H."/>
            <person name="Tritt A."/>
            <person name="Yoshinaga Y."/>
            <person name="Zwiers L.-H."/>
            <person name="Turgeon B."/>
            <person name="Goodwin S."/>
            <person name="Spatafora J."/>
            <person name="Crous P."/>
            <person name="Grigoriev I."/>
        </authorList>
    </citation>
    <scope>NUCLEOTIDE SEQUENCE</scope>
    <source>
        <strain evidence="3">CBS 113979</strain>
    </source>
</reference>
<proteinExistence type="predicted"/>
<feature type="region of interest" description="Disordered" evidence="1">
    <location>
        <begin position="325"/>
        <end position="606"/>
    </location>
</feature>
<feature type="compositionally biased region" description="Basic residues" evidence="1">
    <location>
        <begin position="435"/>
        <end position="468"/>
    </location>
</feature>
<feature type="compositionally biased region" description="Basic and acidic residues" evidence="1">
    <location>
        <begin position="392"/>
        <end position="409"/>
    </location>
</feature>
<feature type="region of interest" description="Disordered" evidence="1">
    <location>
        <begin position="1"/>
        <end position="35"/>
    </location>
</feature>